<dbReference type="InterPro" id="IPR010810">
    <property type="entry name" value="Flagellin_hook_IN_motif"/>
</dbReference>
<dbReference type="Pfam" id="PF00669">
    <property type="entry name" value="Flagellin_N"/>
    <property type="match status" value="1"/>
</dbReference>
<reference evidence="4 5" key="1">
    <citation type="submission" date="2021-02" db="EMBL/GenBank/DDBJ databases">
        <title>Alicyclobacillus curvatus sp. nov. and Alicyclobacillus mengziensis sp. nov., two acidophilic bacteria isolated from acid mine drainage.</title>
        <authorList>
            <person name="Huang Y."/>
        </authorList>
    </citation>
    <scope>NUCLEOTIDE SEQUENCE [LARGE SCALE GENOMIC DNA]</scope>
    <source>
        <strain evidence="4 5">S30H14</strain>
    </source>
</reference>
<dbReference type="PANTHER" id="PTHR42792:SF1">
    <property type="entry name" value="FLAGELLAR HOOK-ASSOCIATED PROTEIN 3"/>
    <property type="match status" value="1"/>
</dbReference>
<dbReference type="NCBIfam" id="TIGR02550">
    <property type="entry name" value="flagell_flgL"/>
    <property type="match status" value="1"/>
</dbReference>
<dbReference type="Gene3D" id="1.20.1330.10">
    <property type="entry name" value="f41 fragment of flagellin, N-terminal domain"/>
    <property type="match status" value="2"/>
</dbReference>
<evidence type="ECO:0000313" key="4">
    <source>
        <dbReference type="EMBL" id="QSO48146.1"/>
    </source>
</evidence>
<organism evidence="4 5">
    <name type="scientific">Alicyclobacillus mengziensis</name>
    <dbReference type="NCBI Taxonomy" id="2931921"/>
    <lineage>
        <taxon>Bacteria</taxon>
        <taxon>Bacillati</taxon>
        <taxon>Bacillota</taxon>
        <taxon>Bacilli</taxon>
        <taxon>Bacillales</taxon>
        <taxon>Alicyclobacillaceae</taxon>
        <taxon>Alicyclobacillus</taxon>
    </lineage>
</organism>
<dbReference type="SUPFAM" id="SSF64518">
    <property type="entry name" value="Phase 1 flagellin"/>
    <property type="match status" value="1"/>
</dbReference>
<dbReference type="AlphaFoldDB" id="A0A9X7VZZ6"/>
<keyword evidence="2" id="KW-0975">Bacterial flagellum</keyword>
<feature type="domain" description="Flagellin N-terminal" evidence="3">
    <location>
        <begin position="3"/>
        <end position="138"/>
    </location>
</feature>
<sequence>MRITSLMMSQQLLYNLNNIQENLSTTQNEIATGKVLNKPSDNPLAVSQDMADSTAISQAQSYVSNMQYGTTWMNSTSSVMQSMTSTLQSIRSVVLQALNTPGQTPNAITGLQQEVAQYINNIYQLSDTKQGNSYLFGGFATDKQVSQYMTTSQLTTNISATAASAALGLTSGGTLSIVGSQGSASVSVTTSETLTGIEAAINAVSSKTGVTATTQNGGAGVQLVLQPQDAGTAFGVSSRGITTSGGAAFTVTSSHNSPPAGYNQAINYAVSSTVTEQVNVTAANIFATAPATGTPDLRSTLQSILNDIGNTKALGQDLANLDANTSQLIQTSTEVGARVNQLKTMQTQTNQFITNLQNQQASLENANMAQVLTQYQNDMSTYQAALQMGAKTLLPTLAQYLP</sequence>
<evidence type="ECO:0000256" key="1">
    <source>
        <dbReference type="ARBA" id="ARBA00004365"/>
    </source>
</evidence>
<dbReference type="InterPro" id="IPR001492">
    <property type="entry name" value="Flagellin"/>
</dbReference>
<keyword evidence="4" id="KW-0966">Cell projection</keyword>
<keyword evidence="4" id="KW-0282">Flagellum</keyword>
<comment type="subcellular location">
    <subcellularLocation>
        <location evidence="1">Bacterial flagellum</location>
    </subcellularLocation>
</comment>
<dbReference type="PANTHER" id="PTHR42792">
    <property type="entry name" value="FLAGELLIN"/>
    <property type="match status" value="1"/>
</dbReference>
<protein>
    <submittedName>
        <fullName evidence="4">Flagellar hook-associated protein FlgL</fullName>
    </submittedName>
</protein>
<dbReference type="GO" id="GO:0005198">
    <property type="term" value="F:structural molecule activity"/>
    <property type="evidence" value="ECO:0007669"/>
    <property type="project" value="InterPro"/>
</dbReference>
<dbReference type="GO" id="GO:0009424">
    <property type="term" value="C:bacterial-type flagellum hook"/>
    <property type="evidence" value="ECO:0007669"/>
    <property type="project" value="InterPro"/>
</dbReference>
<proteinExistence type="predicted"/>
<keyword evidence="5" id="KW-1185">Reference proteome</keyword>
<dbReference type="KEGG" id="afx:JZ786_03820"/>
<evidence type="ECO:0000256" key="2">
    <source>
        <dbReference type="ARBA" id="ARBA00023143"/>
    </source>
</evidence>
<dbReference type="Pfam" id="PF07196">
    <property type="entry name" value="Flagellin_IN"/>
    <property type="match status" value="1"/>
</dbReference>
<keyword evidence="4" id="KW-0969">Cilium</keyword>
<dbReference type="GO" id="GO:0071973">
    <property type="term" value="P:bacterial-type flagellum-dependent cell motility"/>
    <property type="evidence" value="ECO:0007669"/>
    <property type="project" value="InterPro"/>
</dbReference>
<dbReference type="InterPro" id="IPR013384">
    <property type="entry name" value="Flagell_FlgL"/>
</dbReference>
<evidence type="ECO:0000259" key="3">
    <source>
        <dbReference type="Pfam" id="PF00669"/>
    </source>
</evidence>
<dbReference type="InterPro" id="IPR001029">
    <property type="entry name" value="Flagellin_N"/>
</dbReference>
<dbReference type="Proteomes" id="UP000663505">
    <property type="component" value="Chromosome"/>
</dbReference>
<name>A0A9X7VZZ6_9BACL</name>
<dbReference type="EMBL" id="CP071182">
    <property type="protein sequence ID" value="QSO48146.1"/>
    <property type="molecule type" value="Genomic_DNA"/>
</dbReference>
<gene>
    <name evidence="4" type="primary">flgL</name>
    <name evidence="4" type="ORF">JZ786_03820</name>
</gene>
<dbReference type="RefSeq" id="WP_206657483.1">
    <property type="nucleotide sequence ID" value="NZ_CP071182.1"/>
</dbReference>
<accession>A0A9X7VZZ6</accession>
<evidence type="ECO:0000313" key="5">
    <source>
        <dbReference type="Proteomes" id="UP000663505"/>
    </source>
</evidence>